<dbReference type="Gene3D" id="2.40.70.10">
    <property type="entry name" value="Acid Proteases"/>
    <property type="match status" value="2"/>
</dbReference>
<dbReference type="Proteomes" id="UP000054466">
    <property type="component" value="Unassembled WGS sequence"/>
</dbReference>
<dbReference type="CDD" id="cd00303">
    <property type="entry name" value="retropepsin_like"/>
    <property type="match status" value="1"/>
</dbReference>
<organism evidence="2 3">
    <name type="scientific">Cladophialophora immunda</name>
    <dbReference type="NCBI Taxonomy" id="569365"/>
    <lineage>
        <taxon>Eukaryota</taxon>
        <taxon>Fungi</taxon>
        <taxon>Dikarya</taxon>
        <taxon>Ascomycota</taxon>
        <taxon>Pezizomycotina</taxon>
        <taxon>Eurotiomycetes</taxon>
        <taxon>Chaetothyriomycetidae</taxon>
        <taxon>Chaetothyriales</taxon>
        <taxon>Herpotrichiellaceae</taxon>
        <taxon>Cladophialophora</taxon>
    </lineage>
</organism>
<evidence type="ECO:0000313" key="2">
    <source>
        <dbReference type="EMBL" id="KIW28813.1"/>
    </source>
</evidence>
<dbReference type="InterPro" id="IPR021109">
    <property type="entry name" value="Peptidase_aspartic_dom_sf"/>
</dbReference>
<dbReference type="EMBL" id="KN847042">
    <property type="protein sequence ID" value="KIW28814.1"/>
    <property type="molecule type" value="Genomic_DNA"/>
</dbReference>
<protein>
    <submittedName>
        <fullName evidence="2">Uncharacterized protein</fullName>
    </submittedName>
</protein>
<dbReference type="VEuPathDB" id="FungiDB:PV07_04680"/>
<feature type="region of interest" description="Disordered" evidence="1">
    <location>
        <begin position="485"/>
        <end position="508"/>
    </location>
</feature>
<dbReference type="OrthoDB" id="6079484at2759"/>
<sequence length="508" mass="56057">MGGRCRNPRSCICASRWWYCDQCCNINNPALCAGRCTVCGVKQPPFVRGAKVRPDPGSVNHTPANKSGHSHLSDATNPSIPDFEAHHLSLRTLKPSRPLFGATDDAFDVLAESRPDADGLEPHSIFVRPGKLLYLDIMINGLRFSSVPDSGSHINAIPLSTFKQLEQASKRGRAKSSSVSANDEFSVISVGNDTSAGALFQVQLVCCIPSVDLVPEIKISPVFFHVFERLATGVSAIVGLEFLRQTNVLTNQDFRLRERSRAPAHTPQCLSIGKHQPSNLRFHVLLNGKEFLALPDTGSEISLIHRACALQHGFPICALDVDDDENHAVEFANGEIQGISGKVLAILALSAPASVEPTSFDCGVVDPRDLSTTQISEADVARLGTFYVLDQLAHEVILGQRVLHAMDAWNRHKSAFISIKPSDAKQDLCTIFSRKRKRKGEDTRSQCLQREAVRKRNVELQREQLNRDLARADKDAARQALQQKLRELNRQDQVDRNKHEEALNGFTT</sequence>
<keyword evidence="3" id="KW-1185">Reference proteome</keyword>
<name>A0A0D2CCJ7_9EURO</name>
<gene>
    <name evidence="2" type="ORF">PV07_04680</name>
</gene>
<feature type="compositionally biased region" description="Basic and acidic residues" evidence="1">
    <location>
        <begin position="485"/>
        <end position="502"/>
    </location>
</feature>
<dbReference type="RefSeq" id="XP_016249029.1">
    <property type="nucleotide sequence ID" value="XM_016391510.1"/>
</dbReference>
<evidence type="ECO:0000313" key="3">
    <source>
        <dbReference type="Proteomes" id="UP000054466"/>
    </source>
</evidence>
<accession>A0A0D2CCJ7</accession>
<dbReference type="HOGENOM" id="CLU_597211_0_0_1"/>
<evidence type="ECO:0000256" key="1">
    <source>
        <dbReference type="SAM" id="MobiDB-lite"/>
    </source>
</evidence>
<reference evidence="2 3" key="1">
    <citation type="submission" date="2015-01" db="EMBL/GenBank/DDBJ databases">
        <title>The Genome Sequence of Cladophialophora immunda CBS83496.</title>
        <authorList>
            <consortium name="The Broad Institute Genomics Platform"/>
            <person name="Cuomo C."/>
            <person name="de Hoog S."/>
            <person name="Gorbushina A."/>
            <person name="Stielow B."/>
            <person name="Teixiera M."/>
            <person name="Abouelleil A."/>
            <person name="Chapman S.B."/>
            <person name="Priest M."/>
            <person name="Young S.K."/>
            <person name="Wortman J."/>
            <person name="Nusbaum C."/>
            <person name="Birren B."/>
        </authorList>
    </citation>
    <scope>NUCLEOTIDE SEQUENCE [LARGE SCALE GENOMIC DNA]</scope>
    <source>
        <strain evidence="2 3">CBS 83496</strain>
    </source>
</reference>
<proteinExistence type="predicted"/>
<dbReference type="GeneID" id="27343874"/>
<dbReference type="RefSeq" id="XP_016249030.1">
    <property type="nucleotide sequence ID" value="XM_016391511.1"/>
</dbReference>
<dbReference type="EMBL" id="KN847042">
    <property type="protein sequence ID" value="KIW28813.1"/>
    <property type="molecule type" value="Genomic_DNA"/>
</dbReference>
<dbReference type="AlphaFoldDB" id="A0A0D2CCJ7"/>
<feature type="region of interest" description="Disordered" evidence="1">
    <location>
        <begin position="50"/>
        <end position="76"/>
    </location>
</feature>